<dbReference type="Proteomes" id="UP000709295">
    <property type="component" value="Unassembled WGS sequence"/>
</dbReference>
<feature type="region of interest" description="Disordered" evidence="1">
    <location>
        <begin position="53"/>
        <end position="143"/>
    </location>
</feature>
<proteinExistence type="predicted"/>
<evidence type="ECO:0000256" key="1">
    <source>
        <dbReference type="SAM" id="MobiDB-lite"/>
    </source>
</evidence>
<sequence>MSSLTKTPAQGSASADTATSVPASTGNTTSVPAQASTVGEYHALQYKKHALGDTDAPKAITEGSSVCNSNGSMPTEYGSDISDVPSDVSMEDEAVAATHDPLTRSRRPREEDPNASSSKRSCDEEEENAPVLVTPSSPRSVAT</sequence>
<evidence type="ECO:0000313" key="2">
    <source>
        <dbReference type="EMBL" id="KAG6948315.1"/>
    </source>
</evidence>
<accession>A0A8J5MDK2</accession>
<dbReference type="EMBL" id="JAENGY010001577">
    <property type="protein sequence ID" value="KAG6948315.1"/>
    <property type="molecule type" value="Genomic_DNA"/>
</dbReference>
<name>A0A8J5MDK2_9STRA</name>
<feature type="region of interest" description="Disordered" evidence="1">
    <location>
        <begin position="1"/>
        <end position="37"/>
    </location>
</feature>
<keyword evidence="3" id="KW-1185">Reference proteome</keyword>
<organism evidence="2 3">
    <name type="scientific">Phytophthora aleatoria</name>
    <dbReference type="NCBI Taxonomy" id="2496075"/>
    <lineage>
        <taxon>Eukaryota</taxon>
        <taxon>Sar</taxon>
        <taxon>Stramenopiles</taxon>
        <taxon>Oomycota</taxon>
        <taxon>Peronosporomycetes</taxon>
        <taxon>Peronosporales</taxon>
        <taxon>Peronosporaceae</taxon>
        <taxon>Phytophthora</taxon>
    </lineage>
</organism>
<feature type="compositionally biased region" description="Polar residues" evidence="1">
    <location>
        <begin position="134"/>
        <end position="143"/>
    </location>
</feature>
<feature type="compositionally biased region" description="Polar residues" evidence="1">
    <location>
        <begin position="62"/>
        <end position="73"/>
    </location>
</feature>
<comment type="caution">
    <text evidence="2">The sequence shown here is derived from an EMBL/GenBank/DDBJ whole genome shotgun (WGS) entry which is preliminary data.</text>
</comment>
<gene>
    <name evidence="2" type="ORF">JG688_00015153</name>
</gene>
<protein>
    <submittedName>
        <fullName evidence="2">Uncharacterized protein</fullName>
    </submittedName>
</protein>
<reference evidence="2" key="1">
    <citation type="submission" date="2021-01" db="EMBL/GenBank/DDBJ databases">
        <title>Phytophthora aleatoria, a newly-described species from Pinus radiata is distinct from Phytophthora cactorum isolates based on comparative genomics.</title>
        <authorList>
            <person name="Mcdougal R."/>
            <person name="Panda P."/>
            <person name="Williams N."/>
            <person name="Studholme D.J."/>
        </authorList>
    </citation>
    <scope>NUCLEOTIDE SEQUENCE</scope>
    <source>
        <strain evidence="2">NZFS 4037</strain>
    </source>
</reference>
<evidence type="ECO:0000313" key="3">
    <source>
        <dbReference type="Proteomes" id="UP000709295"/>
    </source>
</evidence>
<dbReference type="AlphaFoldDB" id="A0A8J5MDK2"/>